<dbReference type="GO" id="GO:0042791">
    <property type="term" value="P:5S class rRNA transcription by RNA polymerase III"/>
    <property type="evidence" value="ECO:0007669"/>
    <property type="project" value="TreeGrafter"/>
</dbReference>
<dbReference type="PANTHER" id="PTHR15180:SF1">
    <property type="entry name" value="GENERAL TRANSCRIPTION FACTOR 3C POLYPEPTIDE 1"/>
    <property type="match status" value="1"/>
</dbReference>
<dbReference type="STRING" id="747676.F4RWZ9"/>
<dbReference type="PANTHER" id="PTHR15180">
    <property type="entry name" value="GENERAL TRANSCRIPTION FACTOR 3C POLYPEPTIDE 1"/>
    <property type="match status" value="1"/>
</dbReference>
<dbReference type="OrthoDB" id="68020at2759"/>
<accession>F4RWZ9</accession>
<dbReference type="InParanoid" id="F4RWZ9"/>
<name>F4RWZ9_MELLP</name>
<dbReference type="EMBL" id="GL883126">
    <property type="protein sequence ID" value="EGG03109.1"/>
    <property type="molecule type" value="Genomic_DNA"/>
</dbReference>
<evidence type="ECO:0000259" key="1">
    <source>
        <dbReference type="Pfam" id="PF20222"/>
    </source>
</evidence>
<dbReference type="GO" id="GO:0006384">
    <property type="term" value="P:transcription initiation at RNA polymerase III promoter"/>
    <property type="evidence" value="ECO:0007669"/>
    <property type="project" value="InterPro"/>
</dbReference>
<feature type="domain" description="Transcription factor tau subunit sfc3/Tfc3 C-terminal" evidence="1">
    <location>
        <begin position="14"/>
        <end position="222"/>
    </location>
</feature>
<keyword evidence="3" id="KW-1185">Reference proteome</keyword>
<evidence type="ECO:0000313" key="3">
    <source>
        <dbReference type="Proteomes" id="UP000001072"/>
    </source>
</evidence>
<dbReference type="VEuPathDB" id="FungiDB:MELLADRAFT_72641"/>
<dbReference type="InterPro" id="IPR046488">
    <property type="entry name" value="Sfc3/Tfc3_C"/>
</dbReference>
<dbReference type="Proteomes" id="UP000001072">
    <property type="component" value="Unassembled WGS sequence"/>
</dbReference>
<dbReference type="RefSeq" id="XP_007413569.1">
    <property type="nucleotide sequence ID" value="XM_007413507.1"/>
</dbReference>
<dbReference type="KEGG" id="mlr:MELLADRAFT_72641"/>
<evidence type="ECO:0000313" key="2">
    <source>
        <dbReference type="EMBL" id="EGG03109.1"/>
    </source>
</evidence>
<reference evidence="3" key="1">
    <citation type="journal article" date="2011" name="Proc. Natl. Acad. Sci. U.S.A.">
        <title>Obligate biotrophy features unraveled by the genomic analysis of rust fungi.</title>
        <authorList>
            <person name="Duplessis S."/>
            <person name="Cuomo C.A."/>
            <person name="Lin Y.-C."/>
            <person name="Aerts A."/>
            <person name="Tisserant E."/>
            <person name="Veneault-Fourrey C."/>
            <person name="Joly D.L."/>
            <person name="Hacquard S."/>
            <person name="Amselem J."/>
            <person name="Cantarel B.L."/>
            <person name="Chiu R."/>
            <person name="Coutinho P.M."/>
            <person name="Feau N."/>
            <person name="Field M."/>
            <person name="Frey P."/>
            <person name="Gelhaye E."/>
            <person name="Goldberg J."/>
            <person name="Grabherr M.G."/>
            <person name="Kodira C.D."/>
            <person name="Kohler A."/>
            <person name="Kuees U."/>
            <person name="Lindquist E.A."/>
            <person name="Lucas S.M."/>
            <person name="Mago R."/>
            <person name="Mauceli E."/>
            <person name="Morin E."/>
            <person name="Murat C."/>
            <person name="Pangilinan J.L."/>
            <person name="Park R."/>
            <person name="Pearson M."/>
            <person name="Quesneville H."/>
            <person name="Rouhier N."/>
            <person name="Sakthikumar S."/>
            <person name="Salamov A.A."/>
            <person name="Schmutz J."/>
            <person name="Selles B."/>
            <person name="Shapiro H."/>
            <person name="Tanguay P."/>
            <person name="Tuskan G.A."/>
            <person name="Henrissat B."/>
            <person name="Van de Peer Y."/>
            <person name="Rouze P."/>
            <person name="Ellis J.G."/>
            <person name="Dodds P.N."/>
            <person name="Schein J.E."/>
            <person name="Zhong S."/>
            <person name="Hamelin R.C."/>
            <person name="Grigoriev I.V."/>
            <person name="Szabo L.J."/>
            <person name="Martin F."/>
        </authorList>
    </citation>
    <scope>NUCLEOTIDE SEQUENCE [LARGE SCALE GENOMIC DNA]</scope>
    <source>
        <strain evidence="3">98AG31 / pathotype 3-4-7</strain>
    </source>
</reference>
<dbReference type="HOGENOM" id="CLU_1015921_0_0_1"/>
<organism evidence="3">
    <name type="scientific">Melampsora larici-populina (strain 98AG31 / pathotype 3-4-7)</name>
    <name type="common">Poplar leaf rust fungus</name>
    <dbReference type="NCBI Taxonomy" id="747676"/>
    <lineage>
        <taxon>Eukaryota</taxon>
        <taxon>Fungi</taxon>
        <taxon>Dikarya</taxon>
        <taxon>Basidiomycota</taxon>
        <taxon>Pucciniomycotina</taxon>
        <taxon>Pucciniomycetes</taxon>
        <taxon>Pucciniales</taxon>
        <taxon>Melampsoraceae</taxon>
        <taxon>Melampsora</taxon>
    </lineage>
</organism>
<proteinExistence type="predicted"/>
<gene>
    <name evidence="2" type="ORF">MELLADRAFT_72641</name>
</gene>
<sequence>MERLRSQCDDNSDGKVNWSLFATDTETAALLHAFSQNQVSLEIDVSVNRTKRWKASSIYRTRQLGDDALENSVNVIFNSPVSRQKPVMRSSSPSEEFVDLVQTKVQEAGIDGIKPLDLVNDLSNRMNGEEVGETVEYMMKTEPPKLYWVNENENQNIIISSDHLINWGEKTKPEYAEIHLSYMIPRLWYDIYGEMVEEIWKNSLDRVEYIIHNFPGLSMSELDRLTKTHLNSLERSDVLEELMRTGRISNSPPGQTANKRWIRGFSDDRFWSLF</sequence>
<dbReference type="GO" id="GO:0000127">
    <property type="term" value="C:transcription factor TFIIIC complex"/>
    <property type="evidence" value="ECO:0007669"/>
    <property type="project" value="InterPro"/>
</dbReference>
<protein>
    <recommendedName>
        <fullName evidence="1">Transcription factor tau subunit sfc3/Tfc3 C-terminal domain-containing protein</fullName>
    </recommendedName>
</protein>
<dbReference type="GO" id="GO:0003677">
    <property type="term" value="F:DNA binding"/>
    <property type="evidence" value="ECO:0007669"/>
    <property type="project" value="InterPro"/>
</dbReference>
<dbReference type="InterPro" id="IPR044210">
    <property type="entry name" value="Tfc3-like"/>
</dbReference>
<dbReference type="Pfam" id="PF20222">
    <property type="entry name" value="DUF6581"/>
    <property type="match status" value="1"/>
</dbReference>
<dbReference type="GeneID" id="18932153"/>
<dbReference type="AlphaFoldDB" id="F4RWZ9"/>